<organism evidence="2 3">
    <name type="scientific">Scleromatobacter humisilvae</name>
    <dbReference type="NCBI Taxonomy" id="2897159"/>
    <lineage>
        <taxon>Bacteria</taxon>
        <taxon>Pseudomonadati</taxon>
        <taxon>Pseudomonadota</taxon>
        <taxon>Betaproteobacteria</taxon>
        <taxon>Burkholderiales</taxon>
        <taxon>Sphaerotilaceae</taxon>
        <taxon>Scleromatobacter</taxon>
    </lineage>
</organism>
<dbReference type="AlphaFoldDB" id="A0A9X2C0C7"/>
<accession>A0A9X2C0C7</accession>
<evidence type="ECO:0000313" key="2">
    <source>
        <dbReference type="EMBL" id="MCK9687618.1"/>
    </source>
</evidence>
<sequence length="404" mass="42674">MSKNIVLCLDGTWNGPNSKDKDGNQTPTNVQKLFEALSGSAALGPTDNEKEFELAPTGGAATSQVGKYIHGVGDSSNVLAHAVEGAVGLGLVARVIRGYTYLSRVYVPGDNLFVLGFSRGAYTARALAGFVTHQGLLDWTAMKLDAGSEESYSAGLAAWTQYKKAIYQGKGSVLQDLSQVVSDLRDSFDLGLHPAPKLQFVGNVGITAVGVWDTVGALGIPDIEEKDGSAVRVDVFQFCDSILNASVAHGFHAVAVDEQRVDFTPSLWNARDGVVQVLFPGAHADVGGGYPLKESGLSNGGLAWMARQMASVGAQFDHMPAGDADATAIQHQPWADGALKMKTGPRQFPPGMRLSQRVLQRLAAGKVPVQLGADGGAVYRPKNLTNSYLMLDWSGAAPHVVVEP</sequence>
<reference evidence="2" key="1">
    <citation type="submission" date="2021-11" db="EMBL/GenBank/DDBJ databases">
        <title>BS-T2-15 a new species belonging to the Comamonadaceae family isolated from the soil of a French oak forest.</title>
        <authorList>
            <person name="Mieszkin S."/>
            <person name="Alain K."/>
        </authorList>
    </citation>
    <scope>NUCLEOTIDE SEQUENCE</scope>
    <source>
        <strain evidence="2">BS-T2-15</strain>
    </source>
</reference>
<dbReference type="Proteomes" id="UP001139353">
    <property type="component" value="Unassembled WGS sequence"/>
</dbReference>
<dbReference type="InterPro" id="IPR018712">
    <property type="entry name" value="Tle1-like_cat"/>
</dbReference>
<evidence type="ECO:0000313" key="3">
    <source>
        <dbReference type="Proteomes" id="UP001139353"/>
    </source>
</evidence>
<name>A0A9X2C0C7_9BURK</name>
<dbReference type="EMBL" id="JAJLJH010000005">
    <property type="protein sequence ID" value="MCK9687618.1"/>
    <property type="molecule type" value="Genomic_DNA"/>
</dbReference>
<dbReference type="Pfam" id="PF09994">
    <property type="entry name" value="T6SS_Tle1-like_cat"/>
    <property type="match status" value="1"/>
</dbReference>
<proteinExistence type="predicted"/>
<protein>
    <submittedName>
        <fullName evidence="2">DUF2235 domain-containing protein</fullName>
    </submittedName>
</protein>
<dbReference type="RefSeq" id="WP_275683658.1">
    <property type="nucleotide sequence ID" value="NZ_JAJLJH010000005.1"/>
</dbReference>
<comment type="caution">
    <text evidence="2">The sequence shown here is derived from an EMBL/GenBank/DDBJ whole genome shotgun (WGS) entry which is preliminary data.</text>
</comment>
<dbReference type="PANTHER" id="PTHR33840:SF1">
    <property type="entry name" value="TLE1 PHOSPHOLIPASE DOMAIN-CONTAINING PROTEIN"/>
    <property type="match status" value="1"/>
</dbReference>
<keyword evidence="3" id="KW-1185">Reference proteome</keyword>
<dbReference type="PANTHER" id="PTHR33840">
    <property type="match status" value="1"/>
</dbReference>
<evidence type="ECO:0000259" key="1">
    <source>
        <dbReference type="Pfam" id="PF09994"/>
    </source>
</evidence>
<gene>
    <name evidence="2" type="ORF">LPC04_18085</name>
</gene>
<feature type="domain" description="T6SS Phospholipase effector Tle1-like catalytic" evidence="1">
    <location>
        <begin position="3"/>
        <end position="308"/>
    </location>
</feature>